<keyword evidence="7" id="KW-0325">Glycoprotein</keyword>
<name>R7UEP3_CAPTE</name>
<dbReference type="HOGENOM" id="CLU_528120_0_0_1"/>
<keyword evidence="13" id="KW-1185">Reference proteome</keyword>
<keyword evidence="2 9" id="KW-0812">Transmembrane</keyword>
<feature type="transmembrane region" description="Helical" evidence="9">
    <location>
        <begin position="431"/>
        <end position="457"/>
    </location>
</feature>
<dbReference type="STRING" id="283909.R7UEP3"/>
<evidence type="ECO:0000256" key="7">
    <source>
        <dbReference type="ARBA" id="ARBA00023180"/>
    </source>
</evidence>
<dbReference type="GO" id="GO:0007214">
    <property type="term" value="P:gamma-aminobutyric acid signaling pathway"/>
    <property type="evidence" value="ECO:0007669"/>
    <property type="project" value="TreeGrafter"/>
</dbReference>
<dbReference type="GO" id="GO:0038039">
    <property type="term" value="C:G protein-coupled receptor heterodimeric complex"/>
    <property type="evidence" value="ECO:0007669"/>
    <property type="project" value="TreeGrafter"/>
</dbReference>
<evidence type="ECO:0000256" key="3">
    <source>
        <dbReference type="ARBA" id="ARBA00022989"/>
    </source>
</evidence>
<evidence type="ECO:0000256" key="8">
    <source>
        <dbReference type="ARBA" id="ARBA00023224"/>
    </source>
</evidence>
<keyword evidence="4" id="KW-0297">G-protein coupled receptor</keyword>
<dbReference type="SUPFAM" id="SSF53822">
    <property type="entry name" value="Periplasmic binding protein-like I"/>
    <property type="match status" value="1"/>
</dbReference>
<dbReference type="EMBL" id="KB301890">
    <property type="protein sequence ID" value="ELU05004.1"/>
    <property type="molecule type" value="Genomic_DNA"/>
</dbReference>
<feature type="domain" description="Receptor ligand binding region" evidence="10">
    <location>
        <begin position="209"/>
        <end position="380"/>
    </location>
</feature>
<evidence type="ECO:0000256" key="2">
    <source>
        <dbReference type="ARBA" id="ARBA00022692"/>
    </source>
</evidence>
<evidence type="ECO:0000256" key="9">
    <source>
        <dbReference type="SAM" id="Phobius"/>
    </source>
</evidence>
<dbReference type="EnsemblMetazoa" id="CapteT200436">
    <property type="protein sequence ID" value="CapteP200436"/>
    <property type="gene ID" value="CapteG200436"/>
</dbReference>
<dbReference type="PANTHER" id="PTHR10519:SF20">
    <property type="entry name" value="G-PROTEIN COUPLED RECEPTOR 156-RELATED"/>
    <property type="match status" value="1"/>
</dbReference>
<reference evidence="13" key="1">
    <citation type="submission" date="2012-12" db="EMBL/GenBank/DDBJ databases">
        <authorList>
            <person name="Hellsten U."/>
            <person name="Grimwood J."/>
            <person name="Chapman J.A."/>
            <person name="Shapiro H."/>
            <person name="Aerts A."/>
            <person name="Otillar R.P."/>
            <person name="Terry A.Y."/>
            <person name="Boore J.L."/>
            <person name="Simakov O."/>
            <person name="Marletaz F."/>
            <person name="Cho S.-J."/>
            <person name="Edsinger-Gonzales E."/>
            <person name="Havlak P."/>
            <person name="Kuo D.-H."/>
            <person name="Larsson T."/>
            <person name="Lv J."/>
            <person name="Arendt D."/>
            <person name="Savage R."/>
            <person name="Osoegawa K."/>
            <person name="de Jong P."/>
            <person name="Lindberg D.R."/>
            <person name="Seaver E.C."/>
            <person name="Weisblat D.A."/>
            <person name="Putnam N.H."/>
            <person name="Grigoriev I.V."/>
            <person name="Rokhsar D.S."/>
        </authorList>
    </citation>
    <scope>NUCLEOTIDE SEQUENCE</scope>
    <source>
        <strain evidence="13">I ESC-2004</strain>
    </source>
</reference>
<feature type="domain" description="Receptor ligand binding region" evidence="10">
    <location>
        <begin position="18"/>
        <end position="144"/>
    </location>
</feature>
<protein>
    <recommendedName>
        <fullName evidence="10">Receptor ligand binding region domain-containing protein</fullName>
    </recommendedName>
</protein>
<comment type="subcellular location">
    <subcellularLocation>
        <location evidence="1">Membrane</location>
    </subcellularLocation>
</comment>
<dbReference type="Pfam" id="PF01094">
    <property type="entry name" value="ANF_receptor"/>
    <property type="match status" value="2"/>
</dbReference>
<dbReference type="AlphaFoldDB" id="R7UEP3"/>
<sequence length="516" mass="58497">MHVFINQVMSPPTKMFLLGPTFSTQAEVIAELAGRYNLVEVSCNEEEDKRRKLVFQISASATSSELSDKKTYPLFARTIESTSILTPAILSLLNRFNWRKVGKIITDSQLAIPAAAHVESGMDDFNITTVSSSTYNDDPLWQLQQLKSTGVKIMLSYTTQEQGLPRLWCRVLLLDIAVRTIKVTTMPSQSAEGSKPFLRMSYYKADRVYNQGFYGRRYQWIHWNRRHGIQASLSDDTFNYTNIDGCTLEQTKAAMEGVIVLGHMPVELMPSYNARGISGYTMEELQTMYAQYANEQEYATRGNHTLYELAFDSVWAAALAINKSLEDMPEGLSFENFTYEDRPLANHLFKSLLDVEFIGASGKVAFDEFGNRIDYVSIYQIRGGKMVILGAYDTYTDVIELYEGKDFHFIGDIPPSDSDVIVMKQIAIMPLLFYLMSILACVGILFCILCFVFNILLAENSHFHNSNSSLEMNLSVEVPVPTCINRSDRRCKFEAGVSVLNRQMRKFVHEHLKLSS</sequence>
<evidence type="ECO:0000256" key="4">
    <source>
        <dbReference type="ARBA" id="ARBA00023040"/>
    </source>
</evidence>
<dbReference type="Gene3D" id="3.40.50.2300">
    <property type="match status" value="4"/>
</dbReference>
<evidence type="ECO:0000256" key="1">
    <source>
        <dbReference type="ARBA" id="ARBA00004370"/>
    </source>
</evidence>
<dbReference type="OMA" id="KYIVMGF"/>
<dbReference type="GO" id="GO:0004965">
    <property type="term" value="F:G protein-coupled GABA receptor activity"/>
    <property type="evidence" value="ECO:0007669"/>
    <property type="project" value="InterPro"/>
</dbReference>
<keyword evidence="3 9" id="KW-1133">Transmembrane helix</keyword>
<dbReference type="Proteomes" id="UP000014760">
    <property type="component" value="Unassembled WGS sequence"/>
</dbReference>
<keyword evidence="5 9" id="KW-0472">Membrane</keyword>
<dbReference type="EMBL" id="AMQN01007978">
    <property type="status" value="NOT_ANNOTATED_CDS"/>
    <property type="molecule type" value="Genomic_DNA"/>
</dbReference>
<evidence type="ECO:0000313" key="13">
    <source>
        <dbReference type="Proteomes" id="UP000014760"/>
    </source>
</evidence>
<dbReference type="OrthoDB" id="17569at2759"/>
<keyword evidence="6" id="KW-0675">Receptor</keyword>
<reference evidence="11 13" key="2">
    <citation type="journal article" date="2013" name="Nature">
        <title>Insights into bilaterian evolution from three spiralian genomes.</title>
        <authorList>
            <person name="Simakov O."/>
            <person name="Marletaz F."/>
            <person name="Cho S.J."/>
            <person name="Edsinger-Gonzales E."/>
            <person name="Havlak P."/>
            <person name="Hellsten U."/>
            <person name="Kuo D.H."/>
            <person name="Larsson T."/>
            <person name="Lv J."/>
            <person name="Arendt D."/>
            <person name="Savage R."/>
            <person name="Osoegawa K."/>
            <person name="de Jong P."/>
            <person name="Grimwood J."/>
            <person name="Chapman J.A."/>
            <person name="Shapiro H."/>
            <person name="Aerts A."/>
            <person name="Otillar R.P."/>
            <person name="Terry A.Y."/>
            <person name="Boore J.L."/>
            <person name="Grigoriev I.V."/>
            <person name="Lindberg D.R."/>
            <person name="Seaver E.C."/>
            <person name="Weisblat D.A."/>
            <person name="Putnam N.H."/>
            <person name="Rokhsar D.S."/>
        </authorList>
    </citation>
    <scope>NUCLEOTIDE SEQUENCE</scope>
    <source>
        <strain evidence="11 13">I ESC-2004</strain>
    </source>
</reference>
<evidence type="ECO:0000256" key="6">
    <source>
        <dbReference type="ARBA" id="ARBA00023170"/>
    </source>
</evidence>
<gene>
    <name evidence="11" type="ORF">CAPTEDRAFT_200436</name>
</gene>
<dbReference type="InterPro" id="IPR028082">
    <property type="entry name" value="Peripla_BP_I"/>
</dbReference>
<accession>R7UEP3</accession>
<evidence type="ECO:0000256" key="5">
    <source>
        <dbReference type="ARBA" id="ARBA00023136"/>
    </source>
</evidence>
<dbReference type="InterPro" id="IPR001828">
    <property type="entry name" value="ANF_lig-bd_rcpt"/>
</dbReference>
<organism evidence="11">
    <name type="scientific">Capitella teleta</name>
    <name type="common">Polychaete worm</name>
    <dbReference type="NCBI Taxonomy" id="283909"/>
    <lineage>
        <taxon>Eukaryota</taxon>
        <taxon>Metazoa</taxon>
        <taxon>Spiralia</taxon>
        <taxon>Lophotrochozoa</taxon>
        <taxon>Annelida</taxon>
        <taxon>Polychaeta</taxon>
        <taxon>Sedentaria</taxon>
        <taxon>Scolecida</taxon>
        <taxon>Capitellidae</taxon>
        <taxon>Capitella</taxon>
    </lineage>
</organism>
<evidence type="ECO:0000313" key="12">
    <source>
        <dbReference type="EnsemblMetazoa" id="CapteP200436"/>
    </source>
</evidence>
<proteinExistence type="predicted"/>
<dbReference type="InterPro" id="IPR002455">
    <property type="entry name" value="GPCR3_GABA-B"/>
</dbReference>
<evidence type="ECO:0000259" key="10">
    <source>
        <dbReference type="Pfam" id="PF01094"/>
    </source>
</evidence>
<keyword evidence="8" id="KW-0807">Transducer</keyword>
<evidence type="ECO:0000313" key="11">
    <source>
        <dbReference type="EMBL" id="ELU05004.1"/>
    </source>
</evidence>
<dbReference type="PANTHER" id="PTHR10519">
    <property type="entry name" value="GABA-B RECEPTOR"/>
    <property type="match status" value="1"/>
</dbReference>
<reference evidence="12" key="3">
    <citation type="submission" date="2015-06" db="UniProtKB">
        <authorList>
            <consortium name="EnsemblMetazoa"/>
        </authorList>
    </citation>
    <scope>IDENTIFICATION</scope>
</reference>